<protein>
    <submittedName>
        <fullName evidence="4">WD-40 repeat protein</fullName>
    </submittedName>
</protein>
<dbReference type="InterPro" id="IPR015943">
    <property type="entry name" value="WD40/YVTN_repeat-like_dom_sf"/>
</dbReference>
<dbReference type="PANTHER" id="PTHR22847:SF637">
    <property type="entry name" value="WD REPEAT DOMAIN 5B"/>
    <property type="match status" value="1"/>
</dbReference>
<dbReference type="InterPro" id="IPR019775">
    <property type="entry name" value="WD40_repeat_CS"/>
</dbReference>
<dbReference type="Gene3D" id="2.130.10.10">
    <property type="entry name" value="YVTN repeat-like/Quinoprotein amine dehydrogenase"/>
    <property type="match status" value="1"/>
</dbReference>
<dbReference type="InterPro" id="IPR036322">
    <property type="entry name" value="WD40_repeat_dom_sf"/>
</dbReference>
<gene>
    <name evidence="4" type="ORF">RFI_06473</name>
</gene>
<feature type="repeat" description="WD" evidence="3">
    <location>
        <begin position="450"/>
        <end position="491"/>
    </location>
</feature>
<comment type="caution">
    <text evidence="4">The sequence shown here is derived from an EMBL/GenBank/DDBJ whole genome shotgun (WGS) entry which is preliminary data.</text>
</comment>
<dbReference type="GO" id="GO:1990234">
    <property type="term" value="C:transferase complex"/>
    <property type="evidence" value="ECO:0007669"/>
    <property type="project" value="UniProtKB-ARBA"/>
</dbReference>
<sequence length="533" mass="61919">MKNVNTGNLNTLEPPFERLAPLPISFNLTRCIVHGNEIIICGGRLRKQCYSYHILKNQYKYICSYPNEALLRGHCVVKIPNENMNEITLLSFGGQNENNEKYTLIMKYVSVWNENGHNKKEYNNKWIDFTDNQNKRISIGKDEDNCEGINAIVSGSNNNLLFITYSPNKIDVFNLDTLQYIKHDILPIENESIGYHCFISKKEKKNEMILFCKKIGLLIRYDENNNNFQFENIRVYTTIRPFLSYGYVNVNDFILFFGGDSAEGDFSKEIYKYSINENKWMKFEQTLPIALSDCNGVITGDNTFIHIIGGYDGEYILSTHIKTNVKKWLKQENTLKEKQWAMEEREKKEIEGMRASDTKIFKRRKEIETIIDHWIHSLSIKTGWIYDFDIIISQYILVRKYFKVSKILQGHSGNVNGVKFSLDGTKVASSSKDETIRIWDVKSGKTIKILKGHSDWVNDVEFSRNGKIIISCSMDKTIRIWDIESETSINILNGHSSNVTRCKFSRDEKNIASCSFDRTIRIWNVKDGNEIKK</sequence>
<evidence type="ECO:0000313" key="4">
    <source>
        <dbReference type="EMBL" id="ETO30649.1"/>
    </source>
</evidence>
<dbReference type="Proteomes" id="UP000023152">
    <property type="component" value="Unassembled WGS sequence"/>
</dbReference>
<reference evidence="4 5" key="1">
    <citation type="journal article" date="2013" name="Curr. Biol.">
        <title>The Genome of the Foraminiferan Reticulomyxa filosa.</title>
        <authorList>
            <person name="Glockner G."/>
            <person name="Hulsmann N."/>
            <person name="Schleicher M."/>
            <person name="Noegel A.A."/>
            <person name="Eichinger L."/>
            <person name="Gallinger C."/>
            <person name="Pawlowski J."/>
            <person name="Sierra R."/>
            <person name="Euteneuer U."/>
            <person name="Pillet L."/>
            <person name="Moustafa A."/>
            <person name="Platzer M."/>
            <person name="Groth M."/>
            <person name="Szafranski K."/>
            <person name="Schliwa M."/>
        </authorList>
    </citation>
    <scope>NUCLEOTIDE SEQUENCE [LARGE SCALE GENOMIC DNA]</scope>
</reference>
<dbReference type="SUPFAM" id="SSF50965">
    <property type="entry name" value="Galactose oxidase, central domain"/>
    <property type="match status" value="1"/>
</dbReference>
<dbReference type="InterPro" id="IPR011043">
    <property type="entry name" value="Gal_Oxase/kelch_b-propeller"/>
</dbReference>
<dbReference type="CDD" id="cd00200">
    <property type="entry name" value="WD40"/>
    <property type="match status" value="1"/>
</dbReference>
<dbReference type="PROSITE" id="PS50082">
    <property type="entry name" value="WD_REPEATS_2"/>
    <property type="match status" value="3"/>
</dbReference>
<dbReference type="PROSITE" id="PS00678">
    <property type="entry name" value="WD_REPEATS_1"/>
    <property type="match status" value="3"/>
</dbReference>
<proteinExistence type="predicted"/>
<dbReference type="InterPro" id="IPR020472">
    <property type="entry name" value="WD40_PAC1"/>
</dbReference>
<dbReference type="PRINTS" id="PR00320">
    <property type="entry name" value="GPROTEINBRPT"/>
</dbReference>
<dbReference type="EMBL" id="ASPP01005382">
    <property type="protein sequence ID" value="ETO30649.1"/>
    <property type="molecule type" value="Genomic_DNA"/>
</dbReference>
<feature type="repeat" description="WD" evidence="3">
    <location>
        <begin position="492"/>
        <end position="533"/>
    </location>
</feature>
<dbReference type="PANTHER" id="PTHR22847">
    <property type="entry name" value="WD40 REPEAT PROTEIN"/>
    <property type="match status" value="1"/>
</dbReference>
<dbReference type="AlphaFoldDB" id="X6NXU5"/>
<evidence type="ECO:0000256" key="2">
    <source>
        <dbReference type="ARBA" id="ARBA00022737"/>
    </source>
</evidence>
<feature type="repeat" description="WD" evidence="3">
    <location>
        <begin position="408"/>
        <end position="449"/>
    </location>
</feature>
<dbReference type="SUPFAM" id="SSF50978">
    <property type="entry name" value="WD40 repeat-like"/>
    <property type="match status" value="1"/>
</dbReference>
<dbReference type="InterPro" id="IPR015915">
    <property type="entry name" value="Kelch-typ_b-propeller"/>
</dbReference>
<accession>X6NXU5</accession>
<dbReference type="Pfam" id="PF00400">
    <property type="entry name" value="WD40"/>
    <property type="match status" value="3"/>
</dbReference>
<dbReference type="SMART" id="SM00320">
    <property type="entry name" value="WD40"/>
    <property type="match status" value="3"/>
</dbReference>
<organism evidence="4 5">
    <name type="scientific">Reticulomyxa filosa</name>
    <dbReference type="NCBI Taxonomy" id="46433"/>
    <lineage>
        <taxon>Eukaryota</taxon>
        <taxon>Sar</taxon>
        <taxon>Rhizaria</taxon>
        <taxon>Retaria</taxon>
        <taxon>Foraminifera</taxon>
        <taxon>Monothalamids</taxon>
        <taxon>Reticulomyxidae</taxon>
        <taxon>Reticulomyxa</taxon>
    </lineage>
</organism>
<dbReference type="InterPro" id="IPR001680">
    <property type="entry name" value="WD40_rpt"/>
</dbReference>
<evidence type="ECO:0000313" key="5">
    <source>
        <dbReference type="Proteomes" id="UP000023152"/>
    </source>
</evidence>
<dbReference type="Gene3D" id="2.120.10.80">
    <property type="entry name" value="Kelch-type beta propeller"/>
    <property type="match status" value="1"/>
</dbReference>
<evidence type="ECO:0000256" key="3">
    <source>
        <dbReference type="PROSITE-ProRule" id="PRU00221"/>
    </source>
</evidence>
<keyword evidence="1 3" id="KW-0853">WD repeat</keyword>
<dbReference type="PROSITE" id="PS50294">
    <property type="entry name" value="WD_REPEATS_REGION"/>
    <property type="match status" value="3"/>
</dbReference>
<keyword evidence="5" id="KW-1185">Reference proteome</keyword>
<name>X6NXU5_RETFI</name>
<keyword evidence="2" id="KW-0677">Repeat</keyword>
<evidence type="ECO:0000256" key="1">
    <source>
        <dbReference type="ARBA" id="ARBA00022574"/>
    </source>
</evidence>